<gene>
    <name evidence="10" type="ORF">RIF29_24391</name>
</gene>
<evidence type="ECO:0000256" key="2">
    <source>
        <dbReference type="ARBA" id="ARBA00008834"/>
    </source>
</evidence>
<dbReference type="InterPro" id="IPR011050">
    <property type="entry name" value="Pectin_lyase_fold/virulence"/>
</dbReference>
<keyword evidence="4" id="KW-0964">Secreted</keyword>
<dbReference type="GO" id="GO:0071555">
    <property type="term" value="P:cell wall organization"/>
    <property type="evidence" value="ECO:0007669"/>
    <property type="project" value="UniProtKB-KW"/>
</dbReference>
<dbReference type="SUPFAM" id="SSF51126">
    <property type="entry name" value="Pectin lyase-like"/>
    <property type="match status" value="1"/>
</dbReference>
<evidence type="ECO:0000256" key="3">
    <source>
        <dbReference type="ARBA" id="ARBA00022512"/>
    </source>
</evidence>
<evidence type="ECO:0000256" key="1">
    <source>
        <dbReference type="ARBA" id="ARBA00004191"/>
    </source>
</evidence>
<dbReference type="Proteomes" id="UP001372338">
    <property type="component" value="Unassembled WGS sequence"/>
</dbReference>
<dbReference type="EMBL" id="JAYWIO010000005">
    <property type="protein sequence ID" value="KAK7258804.1"/>
    <property type="molecule type" value="Genomic_DNA"/>
</dbReference>
<sequence>MEVGKSTGRVLFGGRLVRWTAAQDPNAPGNSPNTDGIDVSDSSFVKIWNSNIGTGDDCIAINRGTSNINITGINCGPGHGISIGSLGENGAYETVENVRVSYSRFSGTTNGLRIKTFQGSGGVAIIGVTYLDVRGTSGTQVAITFDCSPNKGCNNILMDTVNLKSPYTTCSAFCRNAKGRAKSVSPVVPCLNMLQ</sequence>
<evidence type="ECO:0000256" key="6">
    <source>
        <dbReference type="ARBA" id="ARBA00023295"/>
    </source>
</evidence>
<evidence type="ECO:0000313" key="11">
    <source>
        <dbReference type="Proteomes" id="UP001372338"/>
    </source>
</evidence>
<reference evidence="10 11" key="1">
    <citation type="submission" date="2024-01" db="EMBL/GenBank/DDBJ databases">
        <title>The genomes of 5 underutilized Papilionoideae crops provide insights into root nodulation and disease resistanc.</title>
        <authorList>
            <person name="Yuan L."/>
        </authorList>
    </citation>
    <scope>NUCLEOTIDE SEQUENCE [LARGE SCALE GENOMIC DNA]</scope>
    <source>
        <strain evidence="10">ZHUSHIDOU_FW_LH</strain>
        <tissue evidence="10">Leaf</tissue>
    </source>
</reference>
<name>A0AAN9HYV1_CROPI</name>
<dbReference type="GO" id="GO:0004650">
    <property type="term" value="F:polygalacturonase activity"/>
    <property type="evidence" value="ECO:0007669"/>
    <property type="project" value="InterPro"/>
</dbReference>
<dbReference type="PROSITE" id="PS00502">
    <property type="entry name" value="POLYGALACTURONASE"/>
    <property type="match status" value="1"/>
</dbReference>
<proteinExistence type="inferred from homology"/>
<dbReference type="Pfam" id="PF00295">
    <property type="entry name" value="Glyco_hydro_28"/>
    <property type="match status" value="1"/>
</dbReference>
<comment type="subcellular location">
    <subcellularLocation>
        <location evidence="1">Secreted</location>
        <location evidence="1">Cell wall</location>
    </subcellularLocation>
</comment>
<evidence type="ECO:0000256" key="5">
    <source>
        <dbReference type="ARBA" id="ARBA00022801"/>
    </source>
</evidence>
<keyword evidence="7" id="KW-0961">Cell wall biogenesis/degradation</keyword>
<feature type="active site" evidence="8">
    <location>
        <position position="79"/>
    </location>
</feature>
<accession>A0AAN9HYV1</accession>
<keyword evidence="11" id="KW-1185">Reference proteome</keyword>
<organism evidence="10 11">
    <name type="scientific">Crotalaria pallida</name>
    <name type="common">Smooth rattlebox</name>
    <name type="synonym">Crotalaria striata</name>
    <dbReference type="NCBI Taxonomy" id="3830"/>
    <lineage>
        <taxon>Eukaryota</taxon>
        <taxon>Viridiplantae</taxon>
        <taxon>Streptophyta</taxon>
        <taxon>Embryophyta</taxon>
        <taxon>Tracheophyta</taxon>
        <taxon>Spermatophyta</taxon>
        <taxon>Magnoliopsida</taxon>
        <taxon>eudicotyledons</taxon>
        <taxon>Gunneridae</taxon>
        <taxon>Pentapetalae</taxon>
        <taxon>rosids</taxon>
        <taxon>fabids</taxon>
        <taxon>Fabales</taxon>
        <taxon>Fabaceae</taxon>
        <taxon>Papilionoideae</taxon>
        <taxon>50 kb inversion clade</taxon>
        <taxon>genistoids sensu lato</taxon>
        <taxon>core genistoids</taxon>
        <taxon>Crotalarieae</taxon>
        <taxon>Crotalaria</taxon>
    </lineage>
</organism>
<keyword evidence="3" id="KW-0134">Cell wall</keyword>
<evidence type="ECO:0000256" key="9">
    <source>
        <dbReference type="RuleBase" id="RU361169"/>
    </source>
</evidence>
<evidence type="ECO:0000256" key="7">
    <source>
        <dbReference type="ARBA" id="ARBA00023316"/>
    </source>
</evidence>
<keyword evidence="5 9" id="KW-0378">Hydrolase</keyword>
<evidence type="ECO:0000256" key="4">
    <source>
        <dbReference type="ARBA" id="ARBA00022525"/>
    </source>
</evidence>
<dbReference type="Gene3D" id="2.160.20.10">
    <property type="entry name" value="Single-stranded right-handed beta-helix, Pectin lyase-like"/>
    <property type="match status" value="2"/>
</dbReference>
<comment type="caution">
    <text evidence="10">The sequence shown here is derived from an EMBL/GenBank/DDBJ whole genome shotgun (WGS) entry which is preliminary data.</text>
</comment>
<evidence type="ECO:0000313" key="10">
    <source>
        <dbReference type="EMBL" id="KAK7258804.1"/>
    </source>
</evidence>
<comment type="similarity">
    <text evidence="2 9">Belongs to the glycosyl hydrolase 28 family.</text>
</comment>
<keyword evidence="6 9" id="KW-0326">Glycosidase</keyword>
<protein>
    <recommendedName>
        <fullName evidence="12">Polygalacturonase</fullName>
    </recommendedName>
</protein>
<dbReference type="GO" id="GO:0005975">
    <property type="term" value="P:carbohydrate metabolic process"/>
    <property type="evidence" value="ECO:0007669"/>
    <property type="project" value="InterPro"/>
</dbReference>
<dbReference type="PANTHER" id="PTHR31375">
    <property type="match status" value="1"/>
</dbReference>
<dbReference type="InterPro" id="IPR000743">
    <property type="entry name" value="Glyco_hydro_28"/>
</dbReference>
<evidence type="ECO:0008006" key="12">
    <source>
        <dbReference type="Google" id="ProtNLM"/>
    </source>
</evidence>
<evidence type="ECO:0000256" key="8">
    <source>
        <dbReference type="PROSITE-ProRule" id="PRU10052"/>
    </source>
</evidence>
<dbReference type="InterPro" id="IPR012334">
    <property type="entry name" value="Pectin_lyas_fold"/>
</dbReference>
<dbReference type="AlphaFoldDB" id="A0AAN9HYV1"/>